<dbReference type="SUPFAM" id="SSF57196">
    <property type="entry name" value="EGF/Laminin"/>
    <property type="match status" value="1"/>
</dbReference>
<feature type="domain" description="Ig-like" evidence="23">
    <location>
        <begin position="13"/>
        <end position="152"/>
    </location>
</feature>
<keyword evidence="6" id="KW-0430">Lectin</keyword>
<feature type="compositionally biased region" description="Pro residues" evidence="20">
    <location>
        <begin position="679"/>
        <end position="688"/>
    </location>
</feature>
<dbReference type="Pfam" id="PF00193">
    <property type="entry name" value="Xlink"/>
    <property type="match status" value="2"/>
</dbReference>
<dbReference type="CDD" id="cd00033">
    <property type="entry name" value="CCP"/>
    <property type="match status" value="1"/>
</dbReference>
<dbReference type="PROSITE" id="PS50835">
    <property type="entry name" value="IG_LIKE"/>
    <property type="match status" value="1"/>
</dbReference>
<dbReference type="InterPro" id="IPR003599">
    <property type="entry name" value="Ig_sub"/>
</dbReference>
<feature type="disulfide bond" evidence="18">
    <location>
        <begin position="1173"/>
        <end position="1200"/>
    </location>
</feature>
<dbReference type="Ensembl" id="ENSCUST00005012327.1">
    <property type="protein sequence ID" value="ENSCUSP00005011837.1"/>
    <property type="gene ID" value="ENSCUSG00005007594.1"/>
</dbReference>
<feature type="compositionally biased region" description="Basic and acidic residues" evidence="20">
    <location>
        <begin position="381"/>
        <end position="397"/>
    </location>
</feature>
<dbReference type="InterPro" id="IPR018378">
    <property type="entry name" value="C-type_lectin_CS"/>
</dbReference>
<dbReference type="SUPFAM" id="SSF48726">
    <property type="entry name" value="Immunoglobulin"/>
    <property type="match status" value="1"/>
</dbReference>
<dbReference type="Pfam" id="PF00059">
    <property type="entry name" value="Lectin_C"/>
    <property type="match status" value="1"/>
</dbReference>
<reference evidence="26" key="2">
    <citation type="submission" date="2025-08" db="UniProtKB">
        <authorList>
            <consortium name="Ensembl"/>
        </authorList>
    </citation>
    <scope>IDENTIFICATION</scope>
</reference>
<dbReference type="GO" id="GO:0010001">
    <property type="term" value="P:glial cell differentiation"/>
    <property type="evidence" value="ECO:0007669"/>
    <property type="project" value="TreeGrafter"/>
</dbReference>
<dbReference type="InterPro" id="IPR000436">
    <property type="entry name" value="Sushi_SCR_CCP_dom"/>
</dbReference>
<evidence type="ECO:0000313" key="27">
    <source>
        <dbReference type="Proteomes" id="UP000694563"/>
    </source>
</evidence>
<feature type="domain" description="EGF-like" evidence="21">
    <location>
        <begin position="975"/>
        <end position="1011"/>
    </location>
</feature>
<dbReference type="GO" id="GO:0005540">
    <property type="term" value="F:hyaluronic acid binding"/>
    <property type="evidence" value="ECO:0007669"/>
    <property type="project" value="InterPro"/>
</dbReference>
<evidence type="ECO:0000256" key="13">
    <source>
        <dbReference type="ARBA" id="ARBA00023319"/>
    </source>
</evidence>
<dbReference type="GO" id="GO:0002052">
    <property type="term" value="P:positive regulation of neuroblast proliferation"/>
    <property type="evidence" value="ECO:0007669"/>
    <property type="project" value="TreeGrafter"/>
</dbReference>
<feature type="region of interest" description="Disordered" evidence="20">
    <location>
        <begin position="381"/>
        <end position="415"/>
    </location>
</feature>
<keyword evidence="7" id="KW-0677">Repeat</keyword>
<dbReference type="PANTHER" id="PTHR22804:SF24">
    <property type="entry name" value="NEUROCAN CORE PROTEIN"/>
    <property type="match status" value="1"/>
</dbReference>
<dbReference type="Pfam" id="PF07686">
    <property type="entry name" value="V-set"/>
    <property type="match status" value="1"/>
</dbReference>
<proteinExistence type="predicted"/>
<evidence type="ECO:0000313" key="26">
    <source>
        <dbReference type="Ensembl" id="ENSCUSP00005011837.1"/>
    </source>
</evidence>
<dbReference type="InterPro" id="IPR007110">
    <property type="entry name" value="Ig-like_dom"/>
</dbReference>
<dbReference type="InterPro" id="IPR018097">
    <property type="entry name" value="EGF_Ca-bd_CS"/>
</dbReference>
<evidence type="ECO:0000256" key="19">
    <source>
        <dbReference type="PROSITE-ProRule" id="PRU00323"/>
    </source>
</evidence>
<dbReference type="GO" id="GO:0030246">
    <property type="term" value="F:carbohydrate binding"/>
    <property type="evidence" value="ECO:0007669"/>
    <property type="project" value="UniProtKB-KW"/>
</dbReference>
<evidence type="ECO:0000256" key="18">
    <source>
        <dbReference type="PROSITE-ProRule" id="PRU00302"/>
    </source>
</evidence>
<dbReference type="InterPro" id="IPR013106">
    <property type="entry name" value="Ig_V-set"/>
</dbReference>
<dbReference type="GO" id="GO:0005509">
    <property type="term" value="F:calcium ion binding"/>
    <property type="evidence" value="ECO:0007669"/>
    <property type="project" value="InterPro"/>
</dbReference>
<dbReference type="PROSITE" id="PS00615">
    <property type="entry name" value="C_TYPE_LECTIN_1"/>
    <property type="match status" value="1"/>
</dbReference>
<keyword evidence="12" id="KW-0325">Glycoprotein</keyword>
<protein>
    <recommendedName>
        <fullName evidence="15">Neurocan core protein</fullName>
    </recommendedName>
    <alternativeName>
        <fullName evidence="16">Chondroitin sulfate proteoglycan 3</fullName>
    </alternativeName>
</protein>
<evidence type="ECO:0000256" key="4">
    <source>
        <dbReference type="ARBA" id="ARBA00022659"/>
    </source>
</evidence>
<reference evidence="26" key="1">
    <citation type="submission" date="2020-10" db="EMBL/GenBank/DDBJ databases">
        <title>Catharus ustulatus (Swainson's thrush) genome, bCatUst1, primary haplotype v2.</title>
        <authorList>
            <person name="Delmore K."/>
            <person name="Vafadar M."/>
            <person name="Formenti G."/>
            <person name="Chow W."/>
            <person name="Pelan S."/>
            <person name="Howe K."/>
            <person name="Rhie A."/>
            <person name="Mountcastle J."/>
            <person name="Haase B."/>
            <person name="Fedrigo O."/>
            <person name="Jarvis E.D."/>
        </authorList>
    </citation>
    <scope>NUCLEOTIDE SEQUENCE [LARGE SCALE GENOMIC DNA]</scope>
</reference>
<feature type="domain" description="Link" evidence="25">
    <location>
        <begin position="154"/>
        <end position="249"/>
    </location>
</feature>
<keyword evidence="5" id="KW-0732">Signal</keyword>
<feature type="domain" description="C-type lectin" evidence="22">
    <location>
        <begin position="1024"/>
        <end position="1138"/>
    </location>
</feature>
<feature type="region of interest" description="Disordered" evidence="20">
    <location>
        <begin position="1232"/>
        <end position="1268"/>
    </location>
</feature>
<dbReference type="InterPro" id="IPR001881">
    <property type="entry name" value="EGF-like_Ca-bd_dom"/>
</dbReference>
<dbReference type="SMART" id="SM00409">
    <property type="entry name" value="IG"/>
    <property type="match status" value="1"/>
</dbReference>
<dbReference type="Gene3D" id="2.10.70.10">
    <property type="entry name" value="Complement Module, domain 1"/>
    <property type="match status" value="1"/>
</dbReference>
<dbReference type="InterPro" id="IPR016186">
    <property type="entry name" value="C-type_lectin-like/link_sf"/>
</dbReference>
<dbReference type="FunFam" id="3.10.100.10:FF:000011">
    <property type="entry name" value="Aggrecan core protein"/>
    <property type="match status" value="1"/>
</dbReference>
<dbReference type="InterPro" id="IPR000152">
    <property type="entry name" value="EGF-type_Asp/Asn_hydroxyl_site"/>
</dbReference>
<dbReference type="InterPro" id="IPR000742">
    <property type="entry name" value="EGF"/>
</dbReference>
<dbReference type="InterPro" id="IPR013783">
    <property type="entry name" value="Ig-like_fold"/>
</dbReference>
<reference evidence="26" key="3">
    <citation type="submission" date="2025-09" db="UniProtKB">
        <authorList>
            <consortium name="Ensembl"/>
        </authorList>
    </citation>
    <scope>IDENTIFICATION</scope>
</reference>
<evidence type="ECO:0000256" key="15">
    <source>
        <dbReference type="ARBA" id="ARBA00073685"/>
    </source>
</evidence>
<dbReference type="PROSITE" id="PS50026">
    <property type="entry name" value="EGF_3"/>
    <property type="match status" value="2"/>
</dbReference>
<evidence type="ECO:0000259" key="24">
    <source>
        <dbReference type="PROSITE" id="PS50923"/>
    </source>
</evidence>
<dbReference type="GO" id="GO:0005615">
    <property type="term" value="C:extracellular space"/>
    <property type="evidence" value="ECO:0007669"/>
    <property type="project" value="TreeGrafter"/>
</dbReference>
<dbReference type="SMART" id="SM00445">
    <property type="entry name" value="LINK"/>
    <property type="match status" value="2"/>
</dbReference>
<dbReference type="FunFam" id="3.10.100.10:FF:000003">
    <property type="entry name" value="Versican core protein"/>
    <property type="match status" value="1"/>
</dbReference>
<feature type="region of interest" description="Disordered" evidence="20">
    <location>
        <begin position="356"/>
        <end position="375"/>
    </location>
</feature>
<comment type="caution">
    <text evidence="17">Lacks conserved residue(s) required for the propagation of feature annotation.</text>
</comment>
<evidence type="ECO:0000256" key="2">
    <source>
        <dbReference type="ARBA" id="ARBA00022525"/>
    </source>
</evidence>
<feature type="compositionally biased region" description="Basic residues" evidence="20">
    <location>
        <begin position="1234"/>
        <end position="1268"/>
    </location>
</feature>
<dbReference type="GO" id="GO:0045202">
    <property type="term" value="C:synapse"/>
    <property type="evidence" value="ECO:0007669"/>
    <property type="project" value="TreeGrafter"/>
</dbReference>
<feature type="domain" description="Link" evidence="25">
    <location>
        <begin position="254"/>
        <end position="351"/>
    </location>
</feature>
<feature type="disulfide bond" evidence="17">
    <location>
        <begin position="1001"/>
        <end position="1010"/>
    </location>
</feature>
<dbReference type="PROSITE" id="PS01186">
    <property type="entry name" value="EGF_2"/>
    <property type="match status" value="1"/>
</dbReference>
<dbReference type="Gene3D" id="3.10.100.10">
    <property type="entry name" value="Mannose-Binding Protein A, subunit A"/>
    <property type="match status" value="3"/>
</dbReference>
<evidence type="ECO:0000256" key="14">
    <source>
        <dbReference type="ARBA" id="ARBA00059308"/>
    </source>
</evidence>
<dbReference type="Gene3D" id="2.60.40.10">
    <property type="entry name" value="Immunoglobulins"/>
    <property type="match status" value="1"/>
</dbReference>
<evidence type="ECO:0000256" key="12">
    <source>
        <dbReference type="ARBA" id="ARBA00023180"/>
    </source>
</evidence>
<feature type="disulfide bond" evidence="18">
    <location>
        <begin position="1144"/>
        <end position="1187"/>
    </location>
</feature>
<dbReference type="GO" id="GO:0007155">
    <property type="term" value="P:cell adhesion"/>
    <property type="evidence" value="ECO:0007669"/>
    <property type="project" value="UniProtKB-KW"/>
</dbReference>
<dbReference type="SMART" id="SM00179">
    <property type="entry name" value="EGF_CA"/>
    <property type="match status" value="1"/>
</dbReference>
<name>A0A8C3Y271_CATUS</name>
<gene>
    <name evidence="26" type="primary">NCAN</name>
</gene>
<organism evidence="26 27">
    <name type="scientific">Catharus ustulatus</name>
    <name type="common">Russet-backed thrush</name>
    <name type="synonym">Hylocichla ustulatus</name>
    <dbReference type="NCBI Taxonomy" id="91951"/>
    <lineage>
        <taxon>Eukaryota</taxon>
        <taxon>Metazoa</taxon>
        <taxon>Chordata</taxon>
        <taxon>Craniata</taxon>
        <taxon>Vertebrata</taxon>
        <taxon>Euteleostomi</taxon>
        <taxon>Archelosauria</taxon>
        <taxon>Archosauria</taxon>
        <taxon>Dinosauria</taxon>
        <taxon>Saurischia</taxon>
        <taxon>Theropoda</taxon>
        <taxon>Coelurosauria</taxon>
        <taxon>Aves</taxon>
        <taxon>Neognathae</taxon>
        <taxon>Neoaves</taxon>
        <taxon>Telluraves</taxon>
        <taxon>Australaves</taxon>
        <taxon>Passeriformes</taxon>
        <taxon>Turdidae</taxon>
        <taxon>Catharus</taxon>
    </lineage>
</organism>
<accession>A0A8C3Y271</accession>
<evidence type="ECO:0000256" key="10">
    <source>
        <dbReference type="ARBA" id="ARBA00022974"/>
    </source>
</evidence>
<evidence type="ECO:0000259" key="25">
    <source>
        <dbReference type="PROSITE" id="PS50963"/>
    </source>
</evidence>
<dbReference type="CDD" id="cd03517">
    <property type="entry name" value="Link_domain_CSPGs_modules_1_3"/>
    <property type="match status" value="1"/>
</dbReference>
<evidence type="ECO:0000256" key="1">
    <source>
        <dbReference type="ARBA" id="ARBA00004613"/>
    </source>
</evidence>
<dbReference type="FunFam" id="3.10.100.10:FF:000002">
    <property type="entry name" value="Hyaluronan proteoglycan link protein 1"/>
    <property type="match status" value="1"/>
</dbReference>
<dbReference type="FunFam" id="2.10.70.10:FF:000003">
    <property type="entry name" value="Versican core protein"/>
    <property type="match status" value="1"/>
</dbReference>
<feature type="domain" description="EGF-like" evidence="21">
    <location>
        <begin position="937"/>
        <end position="973"/>
    </location>
</feature>
<feature type="compositionally biased region" description="Pro residues" evidence="20">
    <location>
        <begin position="852"/>
        <end position="862"/>
    </location>
</feature>
<dbReference type="SUPFAM" id="SSF56436">
    <property type="entry name" value="C-type lectin-like"/>
    <property type="match status" value="3"/>
</dbReference>
<keyword evidence="2" id="KW-0964">Secreted</keyword>
<dbReference type="FunFam" id="2.10.25.10:FF:000006">
    <property type="entry name" value="Versican core protein-like isoform 1"/>
    <property type="match status" value="1"/>
</dbReference>
<dbReference type="PROSITE" id="PS00010">
    <property type="entry name" value="ASX_HYDROXYL"/>
    <property type="match status" value="1"/>
</dbReference>
<feature type="disulfide bond" evidence="17">
    <location>
        <begin position="963"/>
        <end position="972"/>
    </location>
</feature>
<keyword evidence="3 17" id="KW-0245">EGF-like domain</keyword>
<dbReference type="GO" id="GO:0072534">
    <property type="term" value="C:perineuronal net"/>
    <property type="evidence" value="ECO:0007669"/>
    <property type="project" value="TreeGrafter"/>
</dbReference>
<dbReference type="InterPro" id="IPR016187">
    <property type="entry name" value="CTDL_fold"/>
</dbReference>
<dbReference type="CDD" id="cd03520">
    <property type="entry name" value="Link_domain_CSPGs_modules_2_4"/>
    <property type="match status" value="1"/>
</dbReference>
<evidence type="ECO:0000256" key="20">
    <source>
        <dbReference type="SAM" id="MobiDB-lite"/>
    </source>
</evidence>
<evidence type="ECO:0000256" key="6">
    <source>
        <dbReference type="ARBA" id="ARBA00022734"/>
    </source>
</evidence>
<dbReference type="SMART" id="SM00406">
    <property type="entry name" value="IGv"/>
    <property type="match status" value="1"/>
</dbReference>
<feature type="compositionally biased region" description="Low complexity" evidence="20">
    <location>
        <begin position="478"/>
        <end position="513"/>
    </location>
</feature>
<keyword evidence="27" id="KW-1185">Reference proteome</keyword>
<evidence type="ECO:0000256" key="16">
    <source>
        <dbReference type="ARBA" id="ARBA00075743"/>
    </source>
</evidence>
<dbReference type="SMART" id="SM00034">
    <property type="entry name" value="CLECT"/>
    <property type="match status" value="1"/>
</dbReference>
<evidence type="ECO:0000256" key="9">
    <source>
        <dbReference type="ARBA" id="ARBA00022889"/>
    </source>
</evidence>
<evidence type="ECO:0000259" key="23">
    <source>
        <dbReference type="PROSITE" id="PS50835"/>
    </source>
</evidence>
<keyword evidence="10" id="KW-0654">Proteoglycan</keyword>
<keyword evidence="8" id="KW-0106">Calcium</keyword>
<dbReference type="CDD" id="cd00054">
    <property type="entry name" value="EGF_CA"/>
    <property type="match status" value="2"/>
</dbReference>
<dbReference type="Pfam" id="PF00008">
    <property type="entry name" value="EGF"/>
    <property type="match status" value="1"/>
</dbReference>
<dbReference type="PRINTS" id="PR01265">
    <property type="entry name" value="LINKMODULE"/>
</dbReference>
<dbReference type="InterPro" id="IPR001304">
    <property type="entry name" value="C-type_lectin-like"/>
</dbReference>
<dbReference type="PANTHER" id="PTHR22804">
    <property type="entry name" value="AGGRECAN/VERSICAN PROTEOGLYCAN"/>
    <property type="match status" value="1"/>
</dbReference>
<feature type="disulfide bond" evidence="19">
    <location>
        <begin position="298"/>
        <end position="319"/>
    </location>
</feature>
<evidence type="ECO:0000259" key="21">
    <source>
        <dbReference type="PROSITE" id="PS50026"/>
    </source>
</evidence>
<dbReference type="Gene3D" id="2.10.25.10">
    <property type="entry name" value="Laminin"/>
    <property type="match status" value="2"/>
</dbReference>
<dbReference type="InterPro" id="IPR000538">
    <property type="entry name" value="Link_dom"/>
</dbReference>
<dbReference type="InterPro" id="IPR036179">
    <property type="entry name" value="Ig-like_dom_sf"/>
</dbReference>
<evidence type="ECO:0000259" key="22">
    <source>
        <dbReference type="PROSITE" id="PS50041"/>
    </source>
</evidence>
<dbReference type="PROSITE" id="PS50041">
    <property type="entry name" value="C_TYPE_LECTIN_2"/>
    <property type="match status" value="1"/>
</dbReference>
<keyword evidence="9" id="KW-0130">Cell adhesion</keyword>
<sequence>IPPAGKDGPCWCPRVAPTGSQDEGKVIHITRVQHQAVRVALGEPATLPCLFLLHPSASLGPNEPPEPPRIKWSKVRSASGQREDVPILVAKDNAVKVVKAYEGRVWLPGYPRDRSNATLQLRAARASDAGLYRCEVVAGIDDEQDLLPLEVTGVVFHYRPAGQRYALSFPAARRACRDNSADIASPQHLQAAFEDGYDNCDAGWLSDQSVRYPITLSRPGCYGDRNSLPGVRSYGRREPHELYDVYCYSRELRGTVFYATAPGRFTWQGARRHCRSRGAALATTGQLYLAWREGLDQCDPGWLADGSVRYPIRQPRRKCGGDSSGVRTLYQFPNRTGFPPAASKFDAYCYKAAGHSDTEEQSDTVTHDPPSSDNVLVEHSEELGTSGDTRDIPRDTYDLLPPPGAAGLGEDEDEQLRPVGDSTVAQRGDLPSTTLASATSLVWPHHELILNAVDEAPESSRRDPPSASPAQGDPQGPPATLLSPSQSPALQSSTGSSLGTVPSATPETPSATPGVPRRSYPGLNGRYFQLQRHSRDPVVAAGDTAVAAVVVTQAPVLAQEVKGAAANAVELWDFPRSGSESPREGPLVDPELSPLGDPTALPSLAELRVTAPDPPKDLGTSTGIPPVPSPSPATPRDARGHRDITASATPSARGDSPVPPADATEDFSGDTPWQERSVPPLPPLPPAPLVAEGPEVSPQPRGDGGDGSGAPGDGALERQRKAVTFLEPEGPSEGHPATPGSTQGAPPGPRSSPAVPQGGAEPREEQPEESRVVGDGAAEPSSEVTASPPVWDVPSASPSATEVVLWASTERPAEVAVLEPLVEEGSTSFTPPDPQPTQRSEPGGTEQLLLSPPGPRQPPATPGSPNTPGHEDATPTPGEEDASGEVRREEPAGTEPPRPAELGGAGGSPVLDADSGSGEEPALELLAWVGNASGLAPADPCQTNPCLHGGTSRANGTVCGCSCAPGFTGENCEIDIDDCLSSPCQNGGTCIDEINSFVCLCLPSYGGSRCEKDTEGCDHNWHKFQGHCYRYFSRRRSWEDAERDCRRRAGHLTSIHSQEEHAFINGFGHENTWIGLNDRIVEQDFQWTDNTGLQYENWRENQPDNFFAGGEDCVVLVSHEIGKWNDVPCNYNLPYICKKGTVLCGSPPEVPNAFPVGKRKDKYNIHSSVRYQCHQGFTQRHVPTIKCHSTGKWDRPKILCTKREWGQGGIWGGGRGGDRTHDPLAVVAPPPLARRSHRARRHRRHRHSHQHHQHQHHKPRKERRKHRQHLRLDWMQEGHYF</sequence>
<dbReference type="InterPro" id="IPR035976">
    <property type="entry name" value="Sushi/SCR/CCP_sf"/>
</dbReference>
<dbReference type="PROSITE" id="PS50923">
    <property type="entry name" value="SUSHI"/>
    <property type="match status" value="1"/>
</dbReference>
<evidence type="ECO:0000256" key="3">
    <source>
        <dbReference type="ARBA" id="ARBA00022536"/>
    </source>
</evidence>
<dbReference type="Pfam" id="PF00084">
    <property type="entry name" value="Sushi"/>
    <property type="match status" value="1"/>
</dbReference>
<dbReference type="PROSITE" id="PS00022">
    <property type="entry name" value="EGF_1"/>
    <property type="match status" value="2"/>
</dbReference>
<dbReference type="PROSITE" id="PS01187">
    <property type="entry name" value="EGF_CA"/>
    <property type="match status" value="1"/>
</dbReference>
<evidence type="ECO:0000256" key="17">
    <source>
        <dbReference type="PROSITE-ProRule" id="PRU00076"/>
    </source>
</evidence>
<evidence type="ECO:0000256" key="11">
    <source>
        <dbReference type="ARBA" id="ARBA00023157"/>
    </source>
</evidence>
<feature type="domain" description="Sushi" evidence="24">
    <location>
        <begin position="1142"/>
        <end position="1202"/>
    </location>
</feature>
<feature type="region of interest" description="Disordered" evidence="20">
    <location>
        <begin position="456"/>
        <end position="523"/>
    </location>
</feature>
<feature type="region of interest" description="Disordered" evidence="20">
    <location>
        <begin position="575"/>
        <end position="801"/>
    </location>
</feature>
<dbReference type="SUPFAM" id="SSF57535">
    <property type="entry name" value="Complement control module/SCR domain"/>
    <property type="match status" value="1"/>
</dbReference>
<dbReference type="SMART" id="SM00032">
    <property type="entry name" value="CCP"/>
    <property type="match status" value="1"/>
</dbReference>
<feature type="compositionally biased region" description="Polar residues" evidence="20">
    <location>
        <begin position="825"/>
        <end position="840"/>
    </location>
</feature>
<dbReference type="PROSITE" id="PS01241">
    <property type="entry name" value="LINK_1"/>
    <property type="match status" value="2"/>
</dbReference>
<keyword evidence="13" id="KW-0393">Immunoglobulin domain</keyword>
<comment type="function">
    <text evidence="14">May modulate neuronal adhesion and neurite growth during development by binding to neural cell adhesion molecules (NG-CAM and N-CAM). Chondroitin sulfate proteoglycan; binds to hyaluronic acid.</text>
</comment>
<keyword evidence="11 17" id="KW-1015">Disulfide bond</keyword>
<feature type="disulfide bond" evidence="19">
    <location>
        <begin position="200"/>
        <end position="221"/>
    </location>
</feature>
<dbReference type="GO" id="GO:0001501">
    <property type="term" value="P:skeletal system development"/>
    <property type="evidence" value="ECO:0007669"/>
    <property type="project" value="TreeGrafter"/>
</dbReference>
<dbReference type="SMART" id="SM00181">
    <property type="entry name" value="EGF"/>
    <property type="match status" value="2"/>
</dbReference>
<keyword evidence="4 18" id="KW-0768">Sushi</keyword>
<dbReference type="GO" id="GO:0007417">
    <property type="term" value="P:central nervous system development"/>
    <property type="evidence" value="ECO:0007669"/>
    <property type="project" value="TreeGrafter"/>
</dbReference>
<dbReference type="PROSITE" id="PS50963">
    <property type="entry name" value="LINK_2"/>
    <property type="match status" value="2"/>
</dbReference>
<evidence type="ECO:0000256" key="8">
    <source>
        <dbReference type="ARBA" id="ARBA00022837"/>
    </source>
</evidence>
<evidence type="ECO:0000256" key="5">
    <source>
        <dbReference type="ARBA" id="ARBA00022729"/>
    </source>
</evidence>
<evidence type="ECO:0000256" key="7">
    <source>
        <dbReference type="ARBA" id="ARBA00022737"/>
    </source>
</evidence>
<dbReference type="FunFam" id="2.60.40.10:FF:000571">
    <property type="entry name" value="Neurocan core protein"/>
    <property type="match status" value="1"/>
</dbReference>
<dbReference type="InterPro" id="IPR050691">
    <property type="entry name" value="Hyaluronan_bind_Proteoglycan"/>
</dbReference>
<dbReference type="Proteomes" id="UP000694563">
    <property type="component" value="Chromosome 29"/>
</dbReference>
<feature type="region of interest" description="Disordered" evidence="20">
    <location>
        <begin position="816"/>
        <end position="919"/>
    </location>
</feature>
<feature type="compositionally biased region" description="Basic and acidic residues" evidence="20">
    <location>
        <begin position="761"/>
        <end position="772"/>
    </location>
</feature>
<comment type="subcellular location">
    <subcellularLocation>
        <location evidence="1">Secreted</location>
    </subcellularLocation>
</comment>